<evidence type="ECO:0000256" key="1">
    <source>
        <dbReference type="SAM" id="Coils"/>
    </source>
</evidence>
<feature type="compositionally biased region" description="Basic and acidic residues" evidence="2">
    <location>
        <begin position="889"/>
        <end position="1021"/>
    </location>
</feature>
<feature type="compositionally biased region" description="Basic and acidic residues" evidence="2">
    <location>
        <begin position="148"/>
        <end position="160"/>
    </location>
</feature>
<protein>
    <submittedName>
        <fullName evidence="3">Uncharacterized protein</fullName>
    </submittedName>
</protein>
<proteinExistence type="predicted"/>
<evidence type="ECO:0000313" key="3">
    <source>
        <dbReference type="EnsemblMetazoa" id="CLYHEMP003168.1"/>
    </source>
</evidence>
<dbReference type="EnsemblMetazoa" id="CLYHEMT003168.1">
    <property type="protein sequence ID" value="CLYHEMP003168.1"/>
    <property type="gene ID" value="CLYHEMG003168"/>
</dbReference>
<feature type="coiled-coil region" evidence="1">
    <location>
        <begin position="1091"/>
        <end position="1160"/>
    </location>
</feature>
<feature type="compositionally biased region" description="Basic and acidic residues" evidence="2">
    <location>
        <begin position="359"/>
        <end position="371"/>
    </location>
</feature>
<keyword evidence="4" id="KW-1185">Reference proteome</keyword>
<feature type="compositionally biased region" description="Low complexity" evidence="2">
    <location>
        <begin position="101"/>
        <end position="122"/>
    </location>
</feature>
<keyword evidence="1" id="KW-0175">Coiled coil</keyword>
<feature type="compositionally biased region" description="Polar residues" evidence="2">
    <location>
        <begin position="290"/>
        <end position="302"/>
    </location>
</feature>
<feature type="region of interest" description="Disordered" evidence="2">
    <location>
        <begin position="240"/>
        <end position="409"/>
    </location>
</feature>
<feature type="compositionally biased region" description="Basic residues" evidence="2">
    <location>
        <begin position="128"/>
        <end position="138"/>
    </location>
</feature>
<feature type="compositionally biased region" description="Polar residues" evidence="2">
    <location>
        <begin position="372"/>
        <end position="392"/>
    </location>
</feature>
<feature type="compositionally biased region" description="Basic and acidic residues" evidence="2">
    <location>
        <begin position="844"/>
        <end position="880"/>
    </location>
</feature>
<name>A0A7M5WQT6_9CNID</name>
<organism evidence="3 4">
    <name type="scientific">Clytia hemisphaerica</name>
    <dbReference type="NCBI Taxonomy" id="252671"/>
    <lineage>
        <taxon>Eukaryota</taxon>
        <taxon>Metazoa</taxon>
        <taxon>Cnidaria</taxon>
        <taxon>Hydrozoa</taxon>
        <taxon>Hydroidolina</taxon>
        <taxon>Leptothecata</taxon>
        <taxon>Obeliida</taxon>
        <taxon>Clytiidae</taxon>
        <taxon>Clytia</taxon>
    </lineage>
</organism>
<reference evidence="3" key="1">
    <citation type="submission" date="2021-01" db="UniProtKB">
        <authorList>
            <consortium name="EnsemblMetazoa"/>
        </authorList>
    </citation>
    <scope>IDENTIFICATION</scope>
</reference>
<dbReference type="Proteomes" id="UP000594262">
    <property type="component" value="Unplaced"/>
</dbReference>
<sequence>MEKIGIVIPSEVLAKKELRAQVEKPRTITKQRRVASNPNIKTEQHIESLEKAFSQETFKADQRKQASSECLLIEKELKKILQKMRSDNELSTAAAQKEKQSTQQNISTSSSNSMQDSPSVSVGDQPLKNRRKHSKHTFSKTLPLCPDSNKDTKEKREKKSTSCKVKNKPIKAGGNIQSRIQFFEQNKNLKQSSALDENVPATKGNVLKETASNSLNQVNFGEFPTLPERTKVGMVNEELNKSKPSFSSMAKKPPVVKPRPATKPVTSGSKNVTKKSAKSASSEKVKVQSPESFTKGTSNASKNLAGGTKSFTKKKSGEGLKKPTASFASGFRSDKKSSERQMEKNATTQTSKRNVSEVTKNDKKETRKVNHNEVSSKNVGNKSPNQLKSSNSGDKKSEKRKMTPKRAQSELVVKSSLVVVGIYCQGSFPAMKKVENGEVISNNKNIIKDNPKVNVDKLNATQKTSTKSLIEEHRKETVVAELSRYVYEDRSSRSVEVDSLQSSQEMAIPIITVEDFDLQSYNETSIPPLEVSNSIEVRSSSRIQVTDKVQESQEMVIPIITIEDFDLPSYDETSIPSLEVFNNEVNLSVVDEPPKGRKMDIPIIIIEDFDSQSKSVKDYGKEVDPSELKESAEDMRNTMNEETGSSGCDKLKALVIPVITIEDFDLPSCHQTSIPSPKVPENEAVNLTVADNLPTSQEMVIPTIVVEDFDLRTYNETSTQTFEEIPKEVNFSASKDSSFSQKWAIPTIVVEDFDTTFETLTPNLEVCDNKTDFGVSDSDNSSIDSDHCQSPKPEVKLFPTPMISSELRMKHSEDTTVKVPRIEPLKVTLAEDKVLGNEPQKVSLKGDKVSRNESLKTSLNEDKVSRNESLKTSLNEDKVPCNESLKTSLNEDKVSRNESLKKSLKEDKVSRNESLKKSLNEDKVSRNESLKTSLNEDKVSRNESLKKSLNEDKVSRNESLKTSLNEDKVSRNESLKTSLNEDKVSRNESLKTSLNEDKVSRNESLKKSLNEDKVSRNESLKTSLNEDKIPKTDFLRIDAKEELVNGERKVTNCDMETPAHSKKMDKIKANKFEQNGSLEIKKALAESLECNKQLITDKLKLQEELAKLRKKNDKTVKENAVLSIYNKIKWKIFQKNGRKVAEMEERIKVLEKKLVEKNRLLGCLENHSEPGRDAERVVDKINQEIGGEVDVASIRKRLGPVINYALSDDECDDVPIENVMGHWVQNDNEQDSKKMKQMSVDLSEGKAHFIRLKRKYEVIDNALRETKLRNERLELKYQAACQELEDRTAEKNKKKTRGGVAKRLRNLFGCASTRSAA</sequence>
<feature type="region of interest" description="Disordered" evidence="2">
    <location>
        <begin position="24"/>
        <end position="44"/>
    </location>
</feature>
<accession>A0A7M5WQT6</accession>
<feature type="coiled-coil region" evidence="1">
    <location>
        <begin position="1256"/>
        <end position="1290"/>
    </location>
</feature>
<feature type="region of interest" description="Disordered" evidence="2">
    <location>
        <begin position="89"/>
        <end position="169"/>
    </location>
</feature>
<feature type="compositionally biased region" description="Low complexity" evidence="2">
    <location>
        <begin position="250"/>
        <end position="271"/>
    </location>
</feature>
<evidence type="ECO:0000256" key="2">
    <source>
        <dbReference type="SAM" id="MobiDB-lite"/>
    </source>
</evidence>
<feature type="compositionally biased region" description="Basic and acidic residues" evidence="2">
    <location>
        <begin position="332"/>
        <end position="343"/>
    </location>
</feature>
<feature type="compositionally biased region" description="Polar residues" evidence="2">
    <location>
        <begin position="344"/>
        <end position="358"/>
    </location>
</feature>
<evidence type="ECO:0000313" key="4">
    <source>
        <dbReference type="Proteomes" id="UP000594262"/>
    </source>
</evidence>
<feature type="region of interest" description="Disordered" evidence="2">
    <location>
        <begin position="838"/>
        <end position="1021"/>
    </location>
</feature>